<keyword evidence="2" id="KW-1185">Reference proteome</keyword>
<dbReference type="EMBL" id="JRWM01000022">
    <property type="protein sequence ID" value="KHA59852.1"/>
    <property type="molecule type" value="Genomic_DNA"/>
</dbReference>
<dbReference type="Proteomes" id="UP000030520">
    <property type="component" value="Unassembled WGS sequence"/>
</dbReference>
<comment type="caution">
    <text evidence="1">The sequence shown here is derived from an EMBL/GenBank/DDBJ whole genome shotgun (WGS) entry which is preliminary data.</text>
</comment>
<reference evidence="1 2" key="1">
    <citation type="submission" date="2014-10" db="EMBL/GenBank/DDBJ databases">
        <title>Genome sequencing of Vibrio variabilis T01.</title>
        <authorList>
            <person name="Chan K.-G."/>
            <person name="Mohamad N.I."/>
        </authorList>
    </citation>
    <scope>NUCLEOTIDE SEQUENCE [LARGE SCALE GENOMIC DNA]</scope>
    <source>
        <strain evidence="1 2">T01</strain>
    </source>
</reference>
<evidence type="ECO:0000313" key="1">
    <source>
        <dbReference type="EMBL" id="KHA59852.1"/>
    </source>
</evidence>
<evidence type="ECO:0000313" key="2">
    <source>
        <dbReference type="Proteomes" id="UP000030520"/>
    </source>
</evidence>
<name>A0ABR4Y8P7_9VIBR</name>
<organism evidence="1 2">
    <name type="scientific">Vibrio variabilis</name>
    <dbReference type="NCBI Taxonomy" id="990271"/>
    <lineage>
        <taxon>Bacteria</taxon>
        <taxon>Pseudomonadati</taxon>
        <taxon>Pseudomonadota</taxon>
        <taxon>Gammaproteobacteria</taxon>
        <taxon>Vibrionales</taxon>
        <taxon>Vibrionaceae</taxon>
        <taxon>Vibrio</taxon>
    </lineage>
</organism>
<proteinExistence type="predicted"/>
<sequence length="99" mass="11237">MKTIDAPSTIVIESTFSVSINLNPNPQSIPKINKYKINDIATNLKLLINTEQNNIAKIYVKYNEQISLGRKLSAILGKSKTTPKYTDKIITLYMLFYNL</sequence>
<protein>
    <submittedName>
        <fullName evidence="1">Uncharacterized protein</fullName>
    </submittedName>
</protein>
<gene>
    <name evidence="1" type="ORF">NL53_14440</name>
</gene>
<accession>A0ABR4Y8P7</accession>